<reference evidence="4" key="1">
    <citation type="submission" date="2023-03" db="EMBL/GenBank/DDBJ databases">
        <title>Draft genome sequence of a Mycolicibacterium mageritense strain H4_3_1 isolated from a hybrid biological-inorganic system reactor.</title>
        <authorList>
            <person name="Feng X."/>
            <person name="Kazama D."/>
            <person name="Sato K."/>
            <person name="Kobayashi H."/>
        </authorList>
    </citation>
    <scope>NUCLEOTIDE SEQUENCE</scope>
    <source>
        <strain evidence="4">H4_3_1</strain>
    </source>
</reference>
<dbReference type="Gene3D" id="1.10.357.10">
    <property type="entry name" value="Tetracycline Repressor, domain 2"/>
    <property type="match status" value="1"/>
</dbReference>
<dbReference type="Gene3D" id="1.10.10.60">
    <property type="entry name" value="Homeodomain-like"/>
    <property type="match status" value="1"/>
</dbReference>
<dbReference type="PROSITE" id="PS01081">
    <property type="entry name" value="HTH_TETR_1"/>
    <property type="match status" value="1"/>
</dbReference>
<name>A0AAI8XSC2_MYCME</name>
<dbReference type="GO" id="GO:0003700">
    <property type="term" value="F:DNA-binding transcription factor activity"/>
    <property type="evidence" value="ECO:0007669"/>
    <property type="project" value="TreeGrafter"/>
</dbReference>
<dbReference type="InterPro" id="IPR036271">
    <property type="entry name" value="Tet_transcr_reg_TetR-rel_C_sf"/>
</dbReference>
<dbReference type="PROSITE" id="PS50977">
    <property type="entry name" value="HTH_TETR_2"/>
    <property type="match status" value="1"/>
</dbReference>
<accession>A0AAI8XSC2</accession>
<evidence type="ECO:0000256" key="2">
    <source>
        <dbReference type="PROSITE-ProRule" id="PRU00335"/>
    </source>
</evidence>
<dbReference type="SUPFAM" id="SSF46689">
    <property type="entry name" value="Homeodomain-like"/>
    <property type="match status" value="1"/>
</dbReference>
<dbReference type="PANTHER" id="PTHR30055:SF184">
    <property type="entry name" value="HTH-TYPE TRANSCRIPTIONAL REGULATOR ETHR"/>
    <property type="match status" value="1"/>
</dbReference>
<dbReference type="InterPro" id="IPR009057">
    <property type="entry name" value="Homeodomain-like_sf"/>
</dbReference>
<dbReference type="Pfam" id="PF21313">
    <property type="entry name" value="EthR_C"/>
    <property type="match status" value="1"/>
</dbReference>
<proteinExistence type="predicted"/>
<organism evidence="4 5">
    <name type="scientific">Mycolicibacterium mageritense</name>
    <name type="common">Mycobacterium mageritense</name>
    <dbReference type="NCBI Taxonomy" id="53462"/>
    <lineage>
        <taxon>Bacteria</taxon>
        <taxon>Bacillati</taxon>
        <taxon>Actinomycetota</taxon>
        <taxon>Actinomycetes</taxon>
        <taxon>Mycobacteriales</taxon>
        <taxon>Mycobacteriaceae</taxon>
        <taxon>Mycolicibacterium</taxon>
    </lineage>
</organism>
<dbReference type="GO" id="GO:0000976">
    <property type="term" value="F:transcription cis-regulatory region binding"/>
    <property type="evidence" value="ECO:0007669"/>
    <property type="project" value="TreeGrafter"/>
</dbReference>
<evidence type="ECO:0000313" key="5">
    <source>
        <dbReference type="Proteomes" id="UP001241092"/>
    </source>
</evidence>
<dbReference type="Pfam" id="PF00440">
    <property type="entry name" value="TetR_N"/>
    <property type="match status" value="1"/>
</dbReference>
<dbReference type="SUPFAM" id="SSF48498">
    <property type="entry name" value="Tetracyclin repressor-like, C-terminal domain"/>
    <property type="match status" value="1"/>
</dbReference>
<dbReference type="InterPro" id="IPR050109">
    <property type="entry name" value="HTH-type_TetR-like_transc_reg"/>
</dbReference>
<dbReference type="InterPro" id="IPR001647">
    <property type="entry name" value="HTH_TetR"/>
</dbReference>
<evidence type="ECO:0000313" key="4">
    <source>
        <dbReference type="EMBL" id="BDY33041.1"/>
    </source>
</evidence>
<dbReference type="InterPro" id="IPR049397">
    <property type="entry name" value="EthR_C"/>
</dbReference>
<dbReference type="PANTHER" id="PTHR30055">
    <property type="entry name" value="HTH-TYPE TRANSCRIPTIONAL REGULATOR RUTR"/>
    <property type="match status" value="1"/>
</dbReference>
<gene>
    <name evidence="4" type="ORF">hbim_07013</name>
</gene>
<dbReference type="AlphaFoldDB" id="A0AAI8XSC2"/>
<dbReference type="EMBL" id="AP027452">
    <property type="protein sequence ID" value="BDY33041.1"/>
    <property type="molecule type" value="Genomic_DNA"/>
</dbReference>
<keyword evidence="1 2" id="KW-0238">DNA-binding</keyword>
<feature type="DNA-binding region" description="H-T-H motif" evidence="2">
    <location>
        <begin position="90"/>
        <end position="109"/>
    </location>
</feature>
<evidence type="ECO:0000256" key="1">
    <source>
        <dbReference type="ARBA" id="ARBA00023125"/>
    </source>
</evidence>
<protein>
    <recommendedName>
        <fullName evidence="3">HTH tetR-type domain-containing protein</fullName>
    </recommendedName>
</protein>
<sequence>MDQKAFEEMSIGSYGRDDIVVIGDTVMRLTISLDTMSSQDVPTADTLVRMPSVTRKPQAKREERREQIERQLLDATDRLMADGTSFTELSVDKLATEAGISRASFYIYFEDKGHLLRRLATQVFADLTRDAQQWWGVAGRHDPADVHAAMSAIISSYRRHQPVLIALNEMSGYDPLVGETYRELLTGISAQLTRVIESGQADGSIRAGLPAEPTASALTWMVERTCHVNLPSQPASYDAELAKTLTEIVWGALYLESPQL</sequence>
<feature type="domain" description="HTH tetR-type" evidence="3">
    <location>
        <begin position="66"/>
        <end position="127"/>
    </location>
</feature>
<evidence type="ECO:0000259" key="3">
    <source>
        <dbReference type="PROSITE" id="PS50977"/>
    </source>
</evidence>
<dbReference type="Proteomes" id="UP001241092">
    <property type="component" value="Chromosome"/>
</dbReference>
<dbReference type="InterPro" id="IPR023772">
    <property type="entry name" value="DNA-bd_HTH_TetR-type_CS"/>
</dbReference>